<evidence type="ECO:0000256" key="3">
    <source>
        <dbReference type="ARBA" id="ARBA00023125"/>
    </source>
</evidence>
<dbReference type="InterPro" id="IPR000847">
    <property type="entry name" value="LysR_HTH_N"/>
</dbReference>
<evidence type="ECO:0000259" key="6">
    <source>
        <dbReference type="PROSITE" id="PS50931"/>
    </source>
</evidence>
<evidence type="ECO:0000313" key="7">
    <source>
        <dbReference type="EMBL" id="SFN20081.1"/>
    </source>
</evidence>
<dbReference type="PANTHER" id="PTHR30346">
    <property type="entry name" value="TRANSCRIPTIONAL DUAL REGULATOR HCAR-RELATED"/>
    <property type="match status" value="1"/>
</dbReference>
<dbReference type="GO" id="GO:0003677">
    <property type="term" value="F:DNA binding"/>
    <property type="evidence" value="ECO:0007669"/>
    <property type="project" value="UniProtKB-KW"/>
</dbReference>
<dbReference type="EMBL" id="FOUY01000010">
    <property type="protein sequence ID" value="SFN20081.1"/>
    <property type="molecule type" value="Genomic_DNA"/>
</dbReference>
<dbReference type="Pfam" id="PF00126">
    <property type="entry name" value="HTH_1"/>
    <property type="match status" value="1"/>
</dbReference>
<dbReference type="PROSITE" id="PS50931">
    <property type="entry name" value="HTH_LYSR"/>
    <property type="match status" value="1"/>
</dbReference>
<evidence type="ECO:0000256" key="2">
    <source>
        <dbReference type="ARBA" id="ARBA00023015"/>
    </source>
</evidence>
<dbReference type="GO" id="GO:0032993">
    <property type="term" value="C:protein-DNA complex"/>
    <property type="evidence" value="ECO:0007669"/>
    <property type="project" value="TreeGrafter"/>
</dbReference>
<protein>
    <submittedName>
        <fullName evidence="7">DNA-binding transcriptional regulator, LysR family</fullName>
    </submittedName>
</protein>
<dbReference type="InterPro" id="IPR005119">
    <property type="entry name" value="LysR_subst-bd"/>
</dbReference>
<dbReference type="GO" id="GO:0003700">
    <property type="term" value="F:DNA-binding transcription factor activity"/>
    <property type="evidence" value="ECO:0007669"/>
    <property type="project" value="InterPro"/>
</dbReference>
<name>A0A1I4X268_PSUAM</name>
<dbReference type="OrthoDB" id="4131546at2"/>
<dbReference type="Gene3D" id="1.10.10.10">
    <property type="entry name" value="Winged helix-like DNA-binding domain superfamily/Winged helix DNA-binding domain"/>
    <property type="match status" value="1"/>
</dbReference>
<keyword evidence="3 7" id="KW-0238">DNA-binding</keyword>
<dbReference type="AlphaFoldDB" id="A0A1I4X268"/>
<dbReference type="PANTHER" id="PTHR30346:SF29">
    <property type="entry name" value="LYSR SUBSTRATE-BINDING"/>
    <property type="match status" value="1"/>
</dbReference>
<proteinExistence type="inferred from homology"/>
<accession>A0A1I4X268</accession>
<keyword evidence="8" id="KW-1185">Reference proteome</keyword>
<dbReference type="InterPro" id="IPR036390">
    <property type="entry name" value="WH_DNA-bd_sf"/>
</dbReference>
<dbReference type="RefSeq" id="WP_093341478.1">
    <property type="nucleotide sequence ID" value="NZ_FOUY01000010.1"/>
</dbReference>
<dbReference type="SUPFAM" id="SSF46785">
    <property type="entry name" value="Winged helix' DNA-binding domain"/>
    <property type="match status" value="1"/>
</dbReference>
<dbReference type="Pfam" id="PF03466">
    <property type="entry name" value="LysR_substrate"/>
    <property type="match status" value="1"/>
</dbReference>
<keyword evidence="4" id="KW-0804">Transcription</keyword>
<feature type="region of interest" description="Disordered" evidence="5">
    <location>
        <begin position="295"/>
        <end position="316"/>
    </location>
</feature>
<evidence type="ECO:0000256" key="5">
    <source>
        <dbReference type="SAM" id="MobiDB-lite"/>
    </source>
</evidence>
<dbReference type="InterPro" id="IPR036388">
    <property type="entry name" value="WH-like_DNA-bd_sf"/>
</dbReference>
<dbReference type="SUPFAM" id="SSF53850">
    <property type="entry name" value="Periplasmic binding protein-like II"/>
    <property type="match status" value="1"/>
</dbReference>
<evidence type="ECO:0000256" key="4">
    <source>
        <dbReference type="ARBA" id="ARBA00023163"/>
    </source>
</evidence>
<reference evidence="7 8" key="1">
    <citation type="submission" date="2016-10" db="EMBL/GenBank/DDBJ databases">
        <authorList>
            <person name="de Groot N.N."/>
        </authorList>
    </citation>
    <scope>NUCLEOTIDE SEQUENCE [LARGE SCALE GENOMIC DNA]</scope>
    <source>
        <strain evidence="7 8">CGMCC 4.1877</strain>
    </source>
</reference>
<gene>
    <name evidence="7" type="ORF">SAMN05216207_10109</name>
</gene>
<dbReference type="STRING" id="260086.SAMN05216207_10109"/>
<evidence type="ECO:0000313" key="8">
    <source>
        <dbReference type="Proteomes" id="UP000199614"/>
    </source>
</evidence>
<evidence type="ECO:0000256" key="1">
    <source>
        <dbReference type="ARBA" id="ARBA00009437"/>
    </source>
</evidence>
<keyword evidence="2" id="KW-0805">Transcription regulation</keyword>
<dbReference type="Gene3D" id="3.40.190.10">
    <property type="entry name" value="Periplasmic binding protein-like II"/>
    <property type="match status" value="2"/>
</dbReference>
<organism evidence="7 8">
    <name type="scientific">Pseudonocardia ammonioxydans</name>
    <dbReference type="NCBI Taxonomy" id="260086"/>
    <lineage>
        <taxon>Bacteria</taxon>
        <taxon>Bacillati</taxon>
        <taxon>Actinomycetota</taxon>
        <taxon>Actinomycetes</taxon>
        <taxon>Pseudonocardiales</taxon>
        <taxon>Pseudonocardiaceae</taxon>
        <taxon>Pseudonocardia</taxon>
    </lineage>
</organism>
<comment type="similarity">
    <text evidence="1">Belongs to the LysR transcriptional regulatory family.</text>
</comment>
<dbReference type="Proteomes" id="UP000199614">
    <property type="component" value="Unassembled WGS sequence"/>
</dbReference>
<feature type="domain" description="HTH lysR-type" evidence="6">
    <location>
        <begin position="2"/>
        <end position="59"/>
    </location>
</feature>
<sequence length="316" mass="34041">MWDLHRLHLLHELRRRGTVTAVARTLNYSPSSVSAQLAKLEDEVGVRLLEPDGRRIRLTAHGERVARHAAQVLDLEERVRSELGPGHAVAETVRIATLETTGRALLPAALTRLRTTAPHLRVEAAVVPPEIGLTELEARGFDLAIAEQYPGHTRAHRERLDRETLGTDPVRLVVPAGSGVGGLADAGTLPWVLEPEGTAARNWAVQQCRAAGFDPDIRFDSADLEIHVHLVRAGHAVGLLPDLVWTGNTEGVRLIELPGPSHRELFTSVRSAAASRPAVRAVRAALAEAFEAVGRARPAAPSRGERGQPAGPTALT</sequence>